<dbReference type="GO" id="GO:0015297">
    <property type="term" value="F:antiporter activity"/>
    <property type="evidence" value="ECO:0007669"/>
    <property type="project" value="UniProtKB-KW"/>
</dbReference>
<dbReference type="InterPro" id="IPR048279">
    <property type="entry name" value="MdtK-like"/>
</dbReference>
<feature type="transmembrane region" description="Helical" evidence="10">
    <location>
        <begin position="132"/>
        <end position="150"/>
    </location>
</feature>
<evidence type="ECO:0000256" key="9">
    <source>
        <dbReference type="ARBA" id="ARBA00031636"/>
    </source>
</evidence>
<dbReference type="PANTHER" id="PTHR43298:SF2">
    <property type="entry name" value="FMN_FAD EXPORTER YEEO-RELATED"/>
    <property type="match status" value="1"/>
</dbReference>
<dbReference type="GO" id="GO:0005886">
    <property type="term" value="C:plasma membrane"/>
    <property type="evidence" value="ECO:0007669"/>
    <property type="project" value="UniProtKB-SubCell"/>
</dbReference>
<keyword evidence="4" id="KW-1003">Cell membrane</keyword>
<keyword evidence="12" id="KW-1185">Reference proteome</keyword>
<keyword evidence="6 10" id="KW-1133">Transmembrane helix</keyword>
<keyword evidence="7" id="KW-0406">Ion transport</keyword>
<dbReference type="CDD" id="cd13131">
    <property type="entry name" value="MATE_NorM_like"/>
    <property type="match status" value="1"/>
</dbReference>
<keyword evidence="8 10" id="KW-0472">Membrane</keyword>
<evidence type="ECO:0000256" key="8">
    <source>
        <dbReference type="ARBA" id="ARBA00023136"/>
    </source>
</evidence>
<dbReference type="Pfam" id="PF01554">
    <property type="entry name" value="MatE"/>
    <property type="match status" value="2"/>
</dbReference>
<feature type="transmembrane region" description="Helical" evidence="10">
    <location>
        <begin position="189"/>
        <end position="215"/>
    </location>
</feature>
<evidence type="ECO:0000313" key="12">
    <source>
        <dbReference type="Proteomes" id="UP000604481"/>
    </source>
</evidence>
<proteinExistence type="predicted"/>
<feature type="transmembrane region" description="Helical" evidence="10">
    <location>
        <begin position="278"/>
        <end position="299"/>
    </location>
</feature>
<feature type="transmembrane region" description="Helical" evidence="10">
    <location>
        <begin position="94"/>
        <end position="112"/>
    </location>
</feature>
<comment type="caution">
    <text evidence="11">The sequence shown here is derived from an EMBL/GenBank/DDBJ whole genome shotgun (WGS) entry which is preliminary data.</text>
</comment>
<dbReference type="GO" id="GO:0006811">
    <property type="term" value="P:monoatomic ion transport"/>
    <property type="evidence" value="ECO:0007669"/>
    <property type="project" value="UniProtKB-KW"/>
</dbReference>
<dbReference type="GO" id="GO:0042910">
    <property type="term" value="F:xenobiotic transmembrane transporter activity"/>
    <property type="evidence" value="ECO:0007669"/>
    <property type="project" value="InterPro"/>
</dbReference>
<feature type="transmembrane region" description="Helical" evidence="10">
    <location>
        <begin position="355"/>
        <end position="379"/>
    </location>
</feature>
<dbReference type="PIRSF" id="PIRSF006603">
    <property type="entry name" value="DinF"/>
    <property type="match status" value="1"/>
</dbReference>
<keyword evidence="3" id="KW-0050">Antiport</keyword>
<feature type="transmembrane region" description="Helical" evidence="10">
    <location>
        <begin position="243"/>
        <end position="266"/>
    </location>
</feature>
<sequence length="449" mass="47531">MPLQRHLTDARQTWTLAWPLIVGQLAGTGLAFVDAAMAGHASAADLAVVSVGASLWISGLVAMMGLLLAISPLVAHKVGEGKTDAIPHLVQQALWQGIAVGVLFLLAFQYIGPWVYPFLGMDDAVASKASQFLAAVGWGMPALAIQRVLGNYSTAINQPRPVMIIALLTLLLNIPLNWIFVFGHFGAPALGGVGCGVASAICAWLGALFAILWVWRAPAYRDTHPFRNWIAPHWTTQQQLLKLGLPIGLTFLVEVSAFAGVALLLARLGTTTVASHQIALNATSMMFMLPMGLGSALTVRVGQALGAGDTALARFIGKTGLWMGLVIAVSGGLLLSLGGHAIASLYTSDLAVRELAATLMIFAAVFQLFDASQAILAGILRGYKVTRGPMLAYILAFWLVGLPLGYLLTYGAGDWSGWGAQGYWLALVIALALIAVSLLWLFRRVSRGS</sequence>
<dbReference type="PANTHER" id="PTHR43298">
    <property type="entry name" value="MULTIDRUG RESISTANCE PROTEIN NORM-RELATED"/>
    <property type="match status" value="1"/>
</dbReference>
<dbReference type="RefSeq" id="WP_194117071.1">
    <property type="nucleotide sequence ID" value="NZ_JADFUA010000010.1"/>
</dbReference>
<evidence type="ECO:0000256" key="6">
    <source>
        <dbReference type="ARBA" id="ARBA00022989"/>
    </source>
</evidence>
<keyword evidence="2" id="KW-0813">Transport</keyword>
<protein>
    <recommendedName>
        <fullName evidence="9">Multidrug-efflux transporter</fullName>
    </recommendedName>
</protein>
<comment type="subcellular location">
    <subcellularLocation>
        <location evidence="1">Cell inner membrane</location>
        <topology evidence="1">Multi-pass membrane protein</topology>
    </subcellularLocation>
</comment>
<feature type="transmembrane region" description="Helical" evidence="10">
    <location>
        <begin position="320"/>
        <end position="343"/>
    </location>
</feature>
<dbReference type="AlphaFoldDB" id="A0A8J7FJH8"/>
<evidence type="ECO:0000256" key="3">
    <source>
        <dbReference type="ARBA" id="ARBA00022449"/>
    </source>
</evidence>
<evidence type="ECO:0000256" key="5">
    <source>
        <dbReference type="ARBA" id="ARBA00022692"/>
    </source>
</evidence>
<dbReference type="NCBIfam" id="TIGR00797">
    <property type="entry name" value="matE"/>
    <property type="match status" value="1"/>
</dbReference>
<feature type="transmembrane region" description="Helical" evidence="10">
    <location>
        <begin position="422"/>
        <end position="442"/>
    </location>
</feature>
<dbReference type="InterPro" id="IPR050222">
    <property type="entry name" value="MATE_MdtK"/>
</dbReference>
<evidence type="ECO:0000256" key="4">
    <source>
        <dbReference type="ARBA" id="ARBA00022475"/>
    </source>
</evidence>
<evidence type="ECO:0000256" key="2">
    <source>
        <dbReference type="ARBA" id="ARBA00022448"/>
    </source>
</evidence>
<evidence type="ECO:0000256" key="7">
    <source>
        <dbReference type="ARBA" id="ARBA00023065"/>
    </source>
</evidence>
<dbReference type="InterPro" id="IPR002528">
    <property type="entry name" value="MATE_fam"/>
</dbReference>
<name>A0A8J7FJH8_9NEIS</name>
<reference evidence="11 12" key="1">
    <citation type="submission" date="2020-10" db="EMBL/GenBank/DDBJ databases">
        <title>The genome sequence of Chitinilyticum litopenaei 4Y14.</title>
        <authorList>
            <person name="Liu Y."/>
        </authorList>
    </citation>
    <scope>NUCLEOTIDE SEQUENCE [LARGE SCALE GENOMIC DNA]</scope>
    <source>
        <strain evidence="11 12">4Y14</strain>
    </source>
</reference>
<feature type="transmembrane region" description="Helical" evidence="10">
    <location>
        <begin position="391"/>
        <end position="410"/>
    </location>
</feature>
<evidence type="ECO:0000313" key="11">
    <source>
        <dbReference type="EMBL" id="MBE9610525.1"/>
    </source>
</evidence>
<feature type="transmembrane region" description="Helical" evidence="10">
    <location>
        <begin position="162"/>
        <end position="183"/>
    </location>
</feature>
<accession>A0A8J7FJH8</accession>
<dbReference type="EMBL" id="JADFUA010000010">
    <property type="protein sequence ID" value="MBE9610525.1"/>
    <property type="molecule type" value="Genomic_DNA"/>
</dbReference>
<dbReference type="Proteomes" id="UP000604481">
    <property type="component" value="Unassembled WGS sequence"/>
</dbReference>
<evidence type="ECO:0000256" key="1">
    <source>
        <dbReference type="ARBA" id="ARBA00004429"/>
    </source>
</evidence>
<organism evidence="11 12">
    <name type="scientific">Chitinilyticum piscinae</name>
    <dbReference type="NCBI Taxonomy" id="2866724"/>
    <lineage>
        <taxon>Bacteria</taxon>
        <taxon>Pseudomonadati</taxon>
        <taxon>Pseudomonadota</taxon>
        <taxon>Betaproteobacteria</taxon>
        <taxon>Neisseriales</taxon>
        <taxon>Chitinibacteraceae</taxon>
        <taxon>Chitinilyticum</taxon>
    </lineage>
</organism>
<evidence type="ECO:0000256" key="10">
    <source>
        <dbReference type="SAM" id="Phobius"/>
    </source>
</evidence>
<feature type="transmembrane region" description="Helical" evidence="10">
    <location>
        <begin position="53"/>
        <end position="74"/>
    </location>
</feature>
<keyword evidence="5 10" id="KW-0812">Transmembrane</keyword>
<gene>
    <name evidence="11" type="ORF">INR99_14380</name>
</gene>